<accession>A0A2V2WU66</accession>
<evidence type="ECO:0000256" key="1">
    <source>
        <dbReference type="ARBA" id="ARBA00005945"/>
    </source>
</evidence>
<evidence type="ECO:0000256" key="2">
    <source>
        <dbReference type="ARBA" id="ARBA00017767"/>
    </source>
</evidence>
<dbReference type="VEuPathDB" id="TriTrypDB:TcCLB.511725.190"/>
<dbReference type="GO" id="GO:0031410">
    <property type="term" value="C:cytoplasmic vesicle"/>
    <property type="evidence" value="ECO:0007669"/>
    <property type="project" value="UniProtKB-ARBA"/>
</dbReference>
<dbReference type="FunFam" id="3.60.21.10:FF:000015">
    <property type="entry name" value="Vacuolar protein sorting-associated protein 29"/>
    <property type="match status" value="1"/>
</dbReference>
<dbReference type="NCBIfam" id="TIGR00040">
    <property type="entry name" value="yfcE"/>
    <property type="match status" value="1"/>
</dbReference>
<dbReference type="SUPFAM" id="SSF56300">
    <property type="entry name" value="Metallo-dependent phosphatases"/>
    <property type="match status" value="1"/>
</dbReference>
<dbReference type="Gene3D" id="3.60.21.10">
    <property type="match status" value="1"/>
</dbReference>
<dbReference type="GO" id="GO:0030904">
    <property type="term" value="C:retromer complex"/>
    <property type="evidence" value="ECO:0007669"/>
    <property type="project" value="InterPro"/>
</dbReference>
<dbReference type="CDD" id="cd07394">
    <property type="entry name" value="MPP_Vps29"/>
    <property type="match status" value="1"/>
</dbReference>
<comment type="similarity">
    <text evidence="1 5">Belongs to the VPS29 family.</text>
</comment>
<evidence type="ECO:0000256" key="3">
    <source>
        <dbReference type="ARBA" id="ARBA00022448"/>
    </source>
</evidence>
<dbReference type="Proteomes" id="UP000246078">
    <property type="component" value="Unassembled WGS sequence"/>
</dbReference>
<sequence>MVLVLVVGDLHIPQRAAAIPEEFTQMFSPGRINIVLITGNVGCREMYDYFRTVAPEVYCAKGEFDQWSHTQLKETHVITVEDLKIGLVHGHQVVPCGDRDSLAILQRKLDVDVLVSGATHHCKTFEFDGHLFINPGSITGAFTPAHLDVTPTFVLLDIKEKTVTSFSYVYTRREGAAGGENFTIKRKVWTKE</sequence>
<dbReference type="InterPro" id="IPR000979">
    <property type="entry name" value="Phosphodiesterase_MJ0936/Vps29"/>
</dbReference>
<evidence type="ECO:0000313" key="8">
    <source>
        <dbReference type="Proteomes" id="UP000246078"/>
    </source>
</evidence>
<dbReference type="InterPro" id="IPR028661">
    <property type="entry name" value="Vps29"/>
</dbReference>
<evidence type="ECO:0000256" key="4">
    <source>
        <dbReference type="ARBA" id="ARBA00022927"/>
    </source>
</evidence>
<name>A0A2V2WU66_TRYCR</name>
<organism evidence="7 8">
    <name type="scientific">Trypanosoma cruzi</name>
    <dbReference type="NCBI Taxonomy" id="5693"/>
    <lineage>
        <taxon>Eukaryota</taxon>
        <taxon>Discoba</taxon>
        <taxon>Euglenozoa</taxon>
        <taxon>Kinetoplastea</taxon>
        <taxon>Metakinetoplastina</taxon>
        <taxon>Trypanosomatida</taxon>
        <taxon>Trypanosomatidae</taxon>
        <taxon>Trypanosoma</taxon>
        <taxon>Schizotrypanum</taxon>
    </lineage>
</organism>
<evidence type="ECO:0000259" key="6">
    <source>
        <dbReference type="Pfam" id="PF12850"/>
    </source>
</evidence>
<dbReference type="AlphaFoldDB" id="A0A2V2WU66"/>
<dbReference type="InterPro" id="IPR024654">
    <property type="entry name" value="Calcineurin-like_PHP_lpxH"/>
</dbReference>
<dbReference type="VEuPathDB" id="TriTrypDB:BCY84_18408"/>
<dbReference type="VEuPathDB" id="TriTrypDB:TcYC6_0053270"/>
<dbReference type="VEuPathDB" id="TriTrypDB:TcCL_NonESM11261"/>
<dbReference type="GO" id="GO:0015031">
    <property type="term" value="P:protein transport"/>
    <property type="evidence" value="ECO:0007669"/>
    <property type="project" value="UniProtKB-KW"/>
</dbReference>
<proteinExistence type="inferred from homology"/>
<dbReference type="GO" id="GO:0005829">
    <property type="term" value="C:cytosol"/>
    <property type="evidence" value="ECO:0007669"/>
    <property type="project" value="GOC"/>
</dbReference>
<dbReference type="VEuPathDB" id="TriTrypDB:C4B63_17g95"/>
<dbReference type="VEuPathDB" id="TriTrypDB:TcBrA4_0104350"/>
<feature type="domain" description="Calcineurin-like phosphoesterase" evidence="6">
    <location>
        <begin position="4"/>
        <end position="160"/>
    </location>
</feature>
<dbReference type="GO" id="GO:0042147">
    <property type="term" value="P:retrograde transport, endosome to Golgi"/>
    <property type="evidence" value="ECO:0007669"/>
    <property type="project" value="InterPro"/>
</dbReference>
<dbReference type="EMBL" id="PRFC01000055">
    <property type="protein sequence ID" value="PWV11977.1"/>
    <property type="molecule type" value="Genomic_DNA"/>
</dbReference>
<reference evidence="7 8" key="1">
    <citation type="journal article" date="2018" name="Microb. Genom.">
        <title>Expanding an expanded genome: long-read sequencing of Trypanosoma cruzi.</title>
        <authorList>
            <person name="Berna L."/>
            <person name="Rodriguez M."/>
            <person name="Chiribao M.L."/>
            <person name="Parodi-Talice A."/>
            <person name="Pita S."/>
            <person name="Rijo G."/>
            <person name="Alvarez-Valin F."/>
            <person name="Robello C."/>
        </authorList>
    </citation>
    <scope>NUCLEOTIDE SEQUENCE [LARGE SCALE GENOMIC DNA]</scope>
    <source>
        <strain evidence="7 8">TCC</strain>
    </source>
</reference>
<evidence type="ECO:0000256" key="5">
    <source>
        <dbReference type="RuleBase" id="RU362040"/>
    </source>
</evidence>
<keyword evidence="4" id="KW-0653">Protein transport</keyword>
<dbReference type="VEuPathDB" id="TriTrypDB:TcG_00268"/>
<dbReference type="Pfam" id="PF12850">
    <property type="entry name" value="Metallophos_2"/>
    <property type="match status" value="1"/>
</dbReference>
<comment type="caution">
    <text evidence="7">The sequence shown here is derived from an EMBL/GenBank/DDBJ whole genome shotgun (WGS) entry which is preliminary data.</text>
</comment>
<keyword evidence="3" id="KW-0813">Transport</keyword>
<dbReference type="InterPro" id="IPR029052">
    <property type="entry name" value="Metallo-depent_PP-like"/>
</dbReference>
<protein>
    <recommendedName>
        <fullName evidence="2 5">Vacuolar protein sorting-associated protein 29</fullName>
    </recommendedName>
</protein>
<gene>
    <name evidence="7" type="ORF">C3747_55g130</name>
</gene>
<dbReference type="VEuPathDB" id="TriTrypDB:C3747_55g130"/>
<evidence type="ECO:0000313" key="7">
    <source>
        <dbReference type="EMBL" id="PWV11977.1"/>
    </source>
</evidence>
<dbReference type="PANTHER" id="PTHR11124">
    <property type="entry name" value="VACUOLAR SORTING PROTEIN VPS29"/>
    <property type="match status" value="1"/>
</dbReference>